<dbReference type="EMBL" id="BPLQ01009652">
    <property type="protein sequence ID" value="GIY45626.1"/>
    <property type="molecule type" value="Genomic_DNA"/>
</dbReference>
<evidence type="ECO:0000256" key="1">
    <source>
        <dbReference type="ARBA" id="ARBA00023017"/>
    </source>
</evidence>
<keyword evidence="2" id="KW-0175">Coiled coil</keyword>
<gene>
    <name evidence="5" type="primary">Dnali1</name>
    <name evidence="5" type="ORF">CDAR_415121</name>
</gene>
<dbReference type="Proteomes" id="UP001054837">
    <property type="component" value="Unassembled WGS sequence"/>
</dbReference>
<dbReference type="InterPro" id="IPR019347">
    <property type="entry name" value="Axonemal_dynein_light_chain"/>
</dbReference>
<protein>
    <submittedName>
        <fullName evidence="5">Inner dynein arm light chain, axonemal</fullName>
    </submittedName>
</protein>
<name>A0AAV4TJP9_9ARAC</name>
<dbReference type="GO" id="GO:0005930">
    <property type="term" value="C:axoneme"/>
    <property type="evidence" value="ECO:0007669"/>
    <property type="project" value="TreeGrafter"/>
</dbReference>
<organism evidence="5 6">
    <name type="scientific">Caerostris darwini</name>
    <dbReference type="NCBI Taxonomy" id="1538125"/>
    <lineage>
        <taxon>Eukaryota</taxon>
        <taxon>Metazoa</taxon>
        <taxon>Ecdysozoa</taxon>
        <taxon>Arthropoda</taxon>
        <taxon>Chelicerata</taxon>
        <taxon>Arachnida</taxon>
        <taxon>Araneae</taxon>
        <taxon>Araneomorphae</taxon>
        <taxon>Entelegynae</taxon>
        <taxon>Araneoidea</taxon>
        <taxon>Araneidae</taxon>
        <taxon>Caerostris</taxon>
    </lineage>
</organism>
<dbReference type="PANTHER" id="PTHR13183">
    <property type="entry name" value="AXONEMAL INNER ARM DYNEIN LIGHT CHAIN 28"/>
    <property type="match status" value="1"/>
</dbReference>
<dbReference type="GO" id="GO:0030286">
    <property type="term" value="C:dynein complex"/>
    <property type="evidence" value="ECO:0007669"/>
    <property type="project" value="UniProtKB-KW"/>
</dbReference>
<dbReference type="GO" id="GO:0045504">
    <property type="term" value="F:dynein heavy chain binding"/>
    <property type="evidence" value="ECO:0007669"/>
    <property type="project" value="TreeGrafter"/>
</dbReference>
<evidence type="ECO:0000313" key="6">
    <source>
        <dbReference type="Proteomes" id="UP001054837"/>
    </source>
</evidence>
<evidence type="ECO:0000313" key="5">
    <source>
        <dbReference type="EMBL" id="GIY45626.1"/>
    </source>
</evidence>
<dbReference type="Pfam" id="PF10211">
    <property type="entry name" value="Ax_dynein_light"/>
    <property type="match status" value="1"/>
</dbReference>
<proteinExistence type="inferred from homology"/>
<accession>A0AAV4TJP9</accession>
<dbReference type="PANTHER" id="PTHR13183:SF0">
    <property type="entry name" value="AXONEMAL DYNEIN LIGHT INTERMEDIATE POLYPEPTIDE 1"/>
    <property type="match status" value="1"/>
</dbReference>
<comment type="similarity">
    <text evidence="4">Belongs to the inner dynein arm light chain family.</text>
</comment>
<dbReference type="AlphaFoldDB" id="A0AAV4TJP9"/>
<evidence type="ECO:0000256" key="2">
    <source>
        <dbReference type="ARBA" id="ARBA00023054"/>
    </source>
</evidence>
<keyword evidence="3" id="KW-0505">Motor protein</keyword>
<sequence>MFPTTLVEYGSPRKALHHSTKEHVEEKRVKAAKIVPLNTEELTTMGSIDILDVLLPPMISEKNGEYWYQCVSRASATSSDLLRLQEQLDAELLRQGAREIGICPIRSELYDQCFEELIRQEVVACPERGRLLRMVHLETKLSLDAAVSCYESALAYGIQKQLMCCKQVAHLTTETANLLTKLSEFEDIQQDLERKVPILKEQGEARETEKQEYFDSEEMKLKMENDSLMKQMLECVEISIEPTKT</sequence>
<evidence type="ECO:0000256" key="3">
    <source>
        <dbReference type="ARBA" id="ARBA00023175"/>
    </source>
</evidence>
<comment type="caution">
    <text evidence="5">The sequence shown here is derived from an EMBL/GenBank/DDBJ whole genome shotgun (WGS) entry which is preliminary data.</text>
</comment>
<keyword evidence="6" id="KW-1185">Reference proteome</keyword>
<reference evidence="5 6" key="1">
    <citation type="submission" date="2021-06" db="EMBL/GenBank/DDBJ databases">
        <title>Caerostris darwini draft genome.</title>
        <authorList>
            <person name="Kono N."/>
            <person name="Arakawa K."/>
        </authorList>
    </citation>
    <scope>NUCLEOTIDE SEQUENCE [LARGE SCALE GENOMIC DNA]</scope>
</reference>
<evidence type="ECO:0000256" key="4">
    <source>
        <dbReference type="ARBA" id="ARBA00038114"/>
    </source>
</evidence>
<keyword evidence="1" id="KW-0243">Dynein</keyword>